<dbReference type="Pfam" id="PF00892">
    <property type="entry name" value="EamA"/>
    <property type="match status" value="2"/>
</dbReference>
<evidence type="ECO:0000256" key="2">
    <source>
        <dbReference type="ARBA" id="ARBA00022475"/>
    </source>
</evidence>
<feature type="transmembrane region" description="Helical" evidence="6">
    <location>
        <begin position="251"/>
        <end position="267"/>
    </location>
</feature>
<dbReference type="RefSeq" id="WP_343766409.1">
    <property type="nucleotide sequence ID" value="NZ_BAAAFG010000015.1"/>
</dbReference>
<dbReference type="PANTHER" id="PTHR32322">
    <property type="entry name" value="INNER MEMBRANE TRANSPORTER"/>
    <property type="match status" value="1"/>
</dbReference>
<organism evidence="8 9">
    <name type="scientific">Gangjinia marincola</name>
    <dbReference type="NCBI Taxonomy" id="578463"/>
    <lineage>
        <taxon>Bacteria</taxon>
        <taxon>Pseudomonadati</taxon>
        <taxon>Bacteroidota</taxon>
        <taxon>Flavobacteriia</taxon>
        <taxon>Flavobacteriales</taxon>
        <taxon>Flavobacteriaceae</taxon>
        <taxon>Gangjinia</taxon>
    </lineage>
</organism>
<accession>A0ABN1MHP6</accession>
<keyword evidence="9" id="KW-1185">Reference proteome</keyword>
<keyword evidence="4 6" id="KW-1133">Transmembrane helix</keyword>
<feature type="domain" description="EamA" evidence="7">
    <location>
        <begin position="154"/>
        <end position="290"/>
    </location>
</feature>
<feature type="transmembrane region" description="Helical" evidence="6">
    <location>
        <begin position="31"/>
        <end position="57"/>
    </location>
</feature>
<evidence type="ECO:0000313" key="8">
    <source>
        <dbReference type="EMBL" id="GAA0872671.1"/>
    </source>
</evidence>
<dbReference type="Proteomes" id="UP001500507">
    <property type="component" value="Unassembled WGS sequence"/>
</dbReference>
<feature type="transmembrane region" description="Helical" evidence="6">
    <location>
        <begin position="185"/>
        <end position="205"/>
    </location>
</feature>
<evidence type="ECO:0000256" key="4">
    <source>
        <dbReference type="ARBA" id="ARBA00022989"/>
    </source>
</evidence>
<comment type="subcellular location">
    <subcellularLocation>
        <location evidence="1">Cell membrane</location>
        <topology evidence="1">Multi-pass membrane protein</topology>
    </subcellularLocation>
</comment>
<gene>
    <name evidence="8" type="ORF">GCM10009117_18180</name>
</gene>
<evidence type="ECO:0000313" key="9">
    <source>
        <dbReference type="Proteomes" id="UP001500507"/>
    </source>
</evidence>
<feature type="transmembrane region" description="Helical" evidence="6">
    <location>
        <begin position="155"/>
        <end position="173"/>
    </location>
</feature>
<evidence type="ECO:0000256" key="1">
    <source>
        <dbReference type="ARBA" id="ARBA00004651"/>
    </source>
</evidence>
<keyword evidence="3 6" id="KW-0812">Transmembrane</keyword>
<dbReference type="InterPro" id="IPR037185">
    <property type="entry name" value="EmrE-like"/>
</dbReference>
<feature type="domain" description="EamA" evidence="7">
    <location>
        <begin position="7"/>
        <end position="139"/>
    </location>
</feature>
<proteinExistence type="predicted"/>
<keyword evidence="2" id="KW-1003">Cell membrane</keyword>
<dbReference type="SUPFAM" id="SSF103481">
    <property type="entry name" value="Multidrug resistance efflux transporter EmrE"/>
    <property type="match status" value="2"/>
</dbReference>
<dbReference type="EMBL" id="BAAAFG010000015">
    <property type="protein sequence ID" value="GAA0872671.1"/>
    <property type="molecule type" value="Genomic_DNA"/>
</dbReference>
<feature type="transmembrane region" description="Helical" evidence="6">
    <location>
        <begin position="273"/>
        <end position="290"/>
    </location>
</feature>
<dbReference type="InterPro" id="IPR000620">
    <property type="entry name" value="EamA_dom"/>
</dbReference>
<feature type="transmembrane region" description="Helical" evidence="6">
    <location>
        <begin position="69"/>
        <end position="89"/>
    </location>
</feature>
<feature type="transmembrane region" description="Helical" evidence="6">
    <location>
        <begin position="95"/>
        <end position="116"/>
    </location>
</feature>
<keyword evidence="5 6" id="KW-0472">Membrane</keyword>
<evidence type="ECO:0000256" key="5">
    <source>
        <dbReference type="ARBA" id="ARBA00023136"/>
    </source>
</evidence>
<comment type="caution">
    <text evidence="8">The sequence shown here is derived from an EMBL/GenBank/DDBJ whole genome shotgun (WGS) entry which is preliminary data.</text>
</comment>
<protein>
    <submittedName>
        <fullName evidence="8">DMT family transporter</fullName>
    </submittedName>
</protein>
<reference evidence="8 9" key="1">
    <citation type="journal article" date="2019" name="Int. J. Syst. Evol. Microbiol.">
        <title>The Global Catalogue of Microorganisms (GCM) 10K type strain sequencing project: providing services to taxonomists for standard genome sequencing and annotation.</title>
        <authorList>
            <consortium name="The Broad Institute Genomics Platform"/>
            <consortium name="The Broad Institute Genome Sequencing Center for Infectious Disease"/>
            <person name="Wu L."/>
            <person name="Ma J."/>
        </authorList>
    </citation>
    <scope>NUCLEOTIDE SEQUENCE [LARGE SCALE GENOMIC DNA]</scope>
    <source>
        <strain evidence="8 9">JCM 16082</strain>
    </source>
</reference>
<dbReference type="InterPro" id="IPR050638">
    <property type="entry name" value="AA-Vitamin_Transporters"/>
</dbReference>
<evidence type="ECO:0000256" key="3">
    <source>
        <dbReference type="ARBA" id="ARBA00022692"/>
    </source>
</evidence>
<evidence type="ECO:0000259" key="7">
    <source>
        <dbReference type="Pfam" id="PF00892"/>
    </source>
</evidence>
<sequence>MSRRTLALVAAFTVSFIYALNHTIAKGLMPVYVGSFGLILIRVLGAAILFWITSIFTPKEKIDPKDWPRIVLCTCLGMVINMLMFFWGLELSTPINSSVLITISPILIFILSAFYLKEKITFKRAAGIFLGFAGALGLILFGAEVRSDAPNIPLGNFFFVINAISYAGYLVMVKSLTPKYHPVTLMKWFFLFAVIINFPISIWEFKEVQWSSLPFDAIWKIIFVIVGTTFMTYLLNVFALKTLKASTIGSFIYLQPLLAIIFAMLLGVDQLNAVKIIAAICVFTGVYLVTSSPKKKLG</sequence>
<feature type="transmembrane region" description="Helical" evidence="6">
    <location>
        <begin position="125"/>
        <end position="143"/>
    </location>
</feature>
<feature type="transmembrane region" description="Helical" evidence="6">
    <location>
        <begin position="217"/>
        <end position="239"/>
    </location>
</feature>
<name>A0ABN1MHP6_9FLAO</name>
<dbReference type="PANTHER" id="PTHR32322:SF18">
    <property type="entry name" value="S-ADENOSYLMETHIONINE_S-ADENOSYLHOMOCYSTEINE TRANSPORTER"/>
    <property type="match status" value="1"/>
</dbReference>
<evidence type="ECO:0000256" key="6">
    <source>
        <dbReference type="SAM" id="Phobius"/>
    </source>
</evidence>